<feature type="compositionally biased region" description="Basic and acidic residues" evidence="13">
    <location>
        <begin position="1150"/>
        <end position="1181"/>
    </location>
</feature>
<dbReference type="SUPFAM" id="SSF52540">
    <property type="entry name" value="P-loop containing nucleoside triphosphate hydrolases"/>
    <property type="match status" value="1"/>
</dbReference>
<dbReference type="RefSeq" id="XP_030626755.1">
    <property type="nucleotide sequence ID" value="XM_030770895.1"/>
</dbReference>
<keyword evidence="7" id="KW-0804">Transcription</keyword>
<comment type="subunit">
    <text evidence="10">Interacts with PPP1CA and NCOA5. Forms a complex with ILF2, ILF3, KHDRBS1, RBMX, NCOA5 and PPP1CA.</text>
</comment>
<feature type="compositionally biased region" description="Pro residues" evidence="13">
    <location>
        <begin position="1277"/>
        <end position="1290"/>
    </location>
</feature>
<reference evidence="16" key="1">
    <citation type="submission" date="2025-08" db="UniProtKB">
        <authorList>
            <consortium name="RefSeq"/>
        </authorList>
    </citation>
    <scope>IDENTIFICATION</scope>
</reference>
<feature type="compositionally biased region" description="Pro residues" evidence="13">
    <location>
        <begin position="233"/>
        <end position="262"/>
    </location>
</feature>
<dbReference type="GO" id="GO:0032204">
    <property type="term" value="P:regulation of telomere maintenance"/>
    <property type="evidence" value="ECO:0007669"/>
    <property type="project" value="TreeGrafter"/>
</dbReference>
<evidence type="ECO:0000256" key="12">
    <source>
        <dbReference type="ARBA" id="ARBA00083294"/>
    </source>
</evidence>
<evidence type="ECO:0000256" key="8">
    <source>
        <dbReference type="ARBA" id="ARBA00023242"/>
    </source>
</evidence>
<comment type="subcellular location">
    <subcellularLocation>
        <location evidence="1">Nucleus speckle</location>
    </subcellularLocation>
</comment>
<feature type="compositionally biased region" description="Basic and acidic residues" evidence="13">
    <location>
        <begin position="730"/>
        <end position="747"/>
    </location>
</feature>
<dbReference type="OrthoDB" id="513595at2759"/>
<feature type="compositionally biased region" description="Polar residues" evidence="13">
    <location>
        <begin position="755"/>
        <end position="790"/>
    </location>
</feature>
<dbReference type="FunCoup" id="A0A6J2V1E3">
    <property type="interactions" value="1137"/>
</dbReference>
<feature type="domain" description="YLPM1-like spectrin repeat" evidence="14">
    <location>
        <begin position="292"/>
        <end position="408"/>
    </location>
</feature>
<dbReference type="GO" id="GO:0016607">
    <property type="term" value="C:nuclear speck"/>
    <property type="evidence" value="ECO:0007669"/>
    <property type="project" value="UniProtKB-SubCell"/>
</dbReference>
<feature type="compositionally biased region" description="Pro residues" evidence="13">
    <location>
        <begin position="543"/>
        <end position="562"/>
    </location>
</feature>
<feature type="compositionally biased region" description="Basic and acidic residues" evidence="13">
    <location>
        <begin position="1595"/>
        <end position="1609"/>
    </location>
</feature>
<feature type="compositionally biased region" description="Polar residues" evidence="13">
    <location>
        <begin position="854"/>
        <end position="865"/>
    </location>
</feature>
<dbReference type="GeneID" id="115809299"/>
<feature type="region of interest" description="Disordered" evidence="13">
    <location>
        <begin position="1421"/>
        <end position="1615"/>
    </location>
</feature>
<evidence type="ECO:0000256" key="13">
    <source>
        <dbReference type="SAM" id="MobiDB-lite"/>
    </source>
</evidence>
<feature type="compositionally biased region" description="Low complexity" evidence="13">
    <location>
        <begin position="57"/>
        <end position="81"/>
    </location>
</feature>
<evidence type="ECO:0000256" key="5">
    <source>
        <dbReference type="ARBA" id="ARBA00022843"/>
    </source>
</evidence>
<comment type="function">
    <text evidence="9">Plays a role in the reduction of telomerase activity during differentiation of embryonic stem cells by binding to the core promoter of TERT and controlling its down-regulation.</text>
</comment>
<feature type="region of interest" description="Disordered" evidence="13">
    <location>
        <begin position="975"/>
        <end position="1303"/>
    </location>
</feature>
<evidence type="ECO:0000256" key="7">
    <source>
        <dbReference type="ARBA" id="ARBA00023163"/>
    </source>
</evidence>
<feature type="compositionally biased region" description="Pro residues" evidence="13">
    <location>
        <begin position="1026"/>
        <end position="1044"/>
    </location>
</feature>
<dbReference type="PANTHER" id="PTHR13413">
    <property type="entry name" value="YLP MOTIF CONTAINING PROTEIN NUCLEAR PROTEIN ZAP"/>
    <property type="match status" value="1"/>
</dbReference>
<evidence type="ECO:0000256" key="1">
    <source>
        <dbReference type="ARBA" id="ARBA00004324"/>
    </source>
</evidence>
<dbReference type="Proteomes" id="UP000504632">
    <property type="component" value="Chromosome 4"/>
</dbReference>
<evidence type="ECO:0000256" key="6">
    <source>
        <dbReference type="ARBA" id="ARBA00023015"/>
    </source>
</evidence>
<feature type="region of interest" description="Disordered" evidence="13">
    <location>
        <begin position="443"/>
        <end position="959"/>
    </location>
</feature>
<dbReference type="InterPro" id="IPR027417">
    <property type="entry name" value="P-loop_NTPase"/>
</dbReference>
<gene>
    <name evidence="16" type="primary">ylpm1</name>
</gene>
<sequence>MYPSWGNFGGGYHPPNQFGVRGPHFRGPQPPGGGFGGYGSPSPGPQSNFSSLREQHLQQMQQLQQLHQKQLQSVLHNNNSSFGGGGSNVGGFGSWQGGSAGFNTPGPNSPSNYFQEQQQSTRGPPSGSLPPQPSPLMQQQEDMPPLPKPASSLTSQTNSTPEPHKADKSETPQNVSDPSVLNTDKKPELASLSLQEQQQYWYKQHLQNLQKLKNDKSNQNETPGGSTPSGENPAPPPPVEPPKNAPPPPPPKEEPPPPPPPEDSITDTGDPEEAARLQQLQAAAAQWQQVQQQRAGYQYQALMQQHAQLQQVLQQYQQIIQQPAHLQTMPVDMQLQHYELQQQQFAPVYQEWGRHFKLWQEQFQTYPLKDELKDYECQWKQWQDQMNSTSAHLQERIASLRAMQQQYGLTGPYGGAMGQYGQHRHPGPDTHMQMPPPIIPPMIPPAVPPTNQENSSMLGPTSHGPQNSIPVSQGQIGSSSAKNASTPAVSESYPSMGPDNQGQPYQTDTLCGSGIGPPGPGVRPLVPGMRPPGPGVRPSGPEMRPPGPDLRPPGPGVRPPGPGERVPRPEIRPQGPRGPRFDGPRGNCGPRFEPPPQQRFNAPPRFEAGQRFGPPPRGNQHRFGAPGRFDHPPRQNHPSHFERPPEPNSQSTIGSQFKPDSGPQSGLQEGRTDTPSDPKSQDQAAKQNKPGRQTKQDAVANMDESMSDDILDSGDGFFVQSEPIPQTSVQKDESKKAENASQEDKTTNDAAKPSVSLTSPVPQKQVPPSTNKNCQLQTTGPSKNNANSGPPQRPTVRPQHPPSLDAHNQHPLMPQEENQSGPQHFAHGRGRGQGPLHIRGRGRGRGRGQDGLVGTSSGFGPNSQGGDMEEGPYDNRVPPREMRHREGDFDRWEDPSFEGPGRADGRGPPHEEMWHPEEHYQEEYYEEGGQGPPMGPGEHHERPEGHWEEQEPEYWEEGEPYWPDRRPLLRPRLPFPPVEHRRPPHLQPRFMPRGPRHPPPVAPGDLEHGPHGPRGPPFHHMRRDPMGPPMRCGPPPRGPPPPPHHIIERDMRRPPSPHEMFERNVRGPPGFHDEMEHESEWPHPHSREPRRPPVPQNDMMGRDVRRPPMGPHSMPGERWRRPPPHENPNEMYERGWGDDMGPENDGYRGPPHDYQRDYEQGDDYHYYQDEWDSERPNRDFPSRPPRGPPDHMRDDQWSENRDREYPYEGEERGRPERRGPGYSDGPPYGGREPPYQPRPDWQRSSPPLHPLPERPFPHRLDEPAPLYDRNLESSVELPPPALPTSAPPSSIPDSPLEQSSPGAAKAVLALSQRQHEIILKAAQELKMIRELQESKNVLGDVPKPEPTGIKPDLPPALLGLEIPPEVKTALQSTNLLSETGPAASSQALHSEGGLVPSAQTVFPISQPAALAPATPKPPLIAKTVDYGHGHDAGATVERISYGERIVLRPDPLPSERPYEKEPLGPRDPYSRDPYYDRRMDPYGREWERDAYRDKPPLDYDRERYERDRYPRDERLPPRPGYRDRERELRDRQGRSSRDRELYGRPGYDRPPYDRVPERYDHGPPGYGGDRRSYPDDRPPVPPAALPPMPPAPPVRVEKKPETKNVEDLLKPPGRASRPDRIVIIMRGLPGSGKSHVAKLIRDKEVEFGGAPPRVLGLDDYFMTEVEKVEKDPDTGKRVKTKVLEYEYEPEMEETYRNSMLKTFKKTLDDGFFPFIIIDAINDKVKYFDQFWSAAKTKGFEVYLAEITADHQICAKRNVHERTLKDITKLASTWEPSPRHMVRLDIRSLLQDAAIEEVEMEDFNPAEEEVKVETKKEEEEEGDLGYIPKSKWEMDTSEAKLDKLDGLRGSGKRKREIDNVSGMEDFLQLPDDYATRMSEPGKKRVRWADLEEQKDADRKRAIGFVVGQTDWEKITDETGQLAQRALNRTKYF</sequence>
<feature type="compositionally biased region" description="Basic and acidic residues" evidence="13">
    <location>
        <begin position="901"/>
        <end position="922"/>
    </location>
</feature>
<evidence type="ECO:0000256" key="4">
    <source>
        <dbReference type="ARBA" id="ARBA00022499"/>
    </source>
</evidence>
<accession>A0A6J2V1E3</accession>
<evidence type="ECO:0000259" key="14">
    <source>
        <dbReference type="Pfam" id="PF26583"/>
    </source>
</evidence>
<feature type="compositionally biased region" description="Basic and acidic residues" evidence="13">
    <location>
        <begin position="1188"/>
        <end position="1219"/>
    </location>
</feature>
<feature type="compositionally biased region" description="Acidic residues" evidence="13">
    <location>
        <begin position="950"/>
        <end position="959"/>
    </location>
</feature>
<feature type="compositionally biased region" description="Basic and acidic residues" evidence="13">
    <location>
        <begin position="1115"/>
        <end position="1137"/>
    </location>
</feature>
<evidence type="ECO:0000313" key="15">
    <source>
        <dbReference type="Proteomes" id="UP000504632"/>
    </source>
</evidence>
<feature type="compositionally biased region" description="Polar residues" evidence="13">
    <location>
        <begin position="105"/>
        <end position="122"/>
    </location>
</feature>
<evidence type="ECO:0000256" key="10">
    <source>
        <dbReference type="ARBA" id="ARBA00065932"/>
    </source>
</evidence>
<proteinExistence type="predicted"/>
<dbReference type="InterPro" id="IPR026314">
    <property type="entry name" value="YLP_motif_con_p1"/>
</dbReference>
<dbReference type="Pfam" id="PF13671">
    <property type="entry name" value="AAA_33"/>
    <property type="match status" value="1"/>
</dbReference>
<feature type="compositionally biased region" description="Basic and acidic residues" evidence="13">
    <location>
        <begin position="937"/>
        <end position="949"/>
    </location>
</feature>
<feature type="compositionally biased region" description="Gly residues" evidence="13">
    <location>
        <begin position="82"/>
        <end position="100"/>
    </location>
</feature>
<evidence type="ECO:0000256" key="3">
    <source>
        <dbReference type="ARBA" id="ARBA00022491"/>
    </source>
</evidence>
<feature type="region of interest" description="Disordered" evidence="13">
    <location>
        <begin position="205"/>
        <end position="269"/>
    </location>
</feature>
<dbReference type="InParanoid" id="A0A6J2V1E3"/>
<organism evidence="15 16">
    <name type="scientific">Chanos chanos</name>
    <name type="common">Milkfish</name>
    <name type="synonym">Mugil chanos</name>
    <dbReference type="NCBI Taxonomy" id="29144"/>
    <lineage>
        <taxon>Eukaryota</taxon>
        <taxon>Metazoa</taxon>
        <taxon>Chordata</taxon>
        <taxon>Craniata</taxon>
        <taxon>Vertebrata</taxon>
        <taxon>Euteleostomi</taxon>
        <taxon>Actinopterygii</taxon>
        <taxon>Neopterygii</taxon>
        <taxon>Teleostei</taxon>
        <taxon>Ostariophysi</taxon>
        <taxon>Gonorynchiformes</taxon>
        <taxon>Chanidae</taxon>
        <taxon>Chanos</taxon>
    </lineage>
</organism>
<protein>
    <recommendedName>
        <fullName evidence="11">YLP motif-containing protein 1</fullName>
    </recommendedName>
    <alternativeName>
        <fullName evidence="12">Nuclear protein ZAP3</fullName>
    </alternativeName>
</protein>
<feature type="compositionally biased region" description="Low complexity" evidence="13">
    <location>
        <begin position="1220"/>
        <end position="1231"/>
    </location>
</feature>
<evidence type="ECO:0000256" key="9">
    <source>
        <dbReference type="ARBA" id="ARBA00058677"/>
    </source>
</evidence>
<keyword evidence="5" id="KW-0832">Ubl conjugation</keyword>
<keyword evidence="2" id="KW-0488">Methylation</keyword>
<keyword evidence="8" id="KW-0539">Nucleus</keyword>
<feature type="compositionally biased region" description="Basic and acidic residues" evidence="13">
    <location>
        <begin position="628"/>
        <end position="645"/>
    </location>
</feature>
<feature type="region of interest" description="Disordered" evidence="13">
    <location>
        <begin position="1"/>
        <end position="192"/>
    </location>
</feature>
<feature type="compositionally biased region" description="Basic and acidic residues" evidence="13">
    <location>
        <begin position="1456"/>
        <end position="1561"/>
    </location>
</feature>
<feature type="compositionally biased region" description="Pro residues" evidence="13">
    <location>
        <begin position="1579"/>
        <end position="1593"/>
    </location>
</feature>
<feature type="compositionally biased region" description="Polar residues" evidence="13">
    <location>
        <begin position="681"/>
        <end position="693"/>
    </location>
</feature>
<feature type="compositionally biased region" description="Basic and acidic residues" evidence="13">
    <location>
        <begin position="1568"/>
        <end position="1578"/>
    </location>
</feature>
<feature type="compositionally biased region" description="Basic and acidic residues" evidence="13">
    <location>
        <begin position="670"/>
        <end position="680"/>
    </location>
</feature>
<feature type="compositionally biased region" description="Polar residues" evidence="13">
    <location>
        <begin position="171"/>
        <end position="182"/>
    </location>
</feature>
<dbReference type="FunFam" id="3.40.50.300:FF:000399">
    <property type="entry name" value="YLP motif containing 1"/>
    <property type="match status" value="1"/>
</dbReference>
<keyword evidence="3" id="KW-0678">Repressor</keyword>
<dbReference type="Gene3D" id="3.40.50.300">
    <property type="entry name" value="P-loop containing nucleotide triphosphate hydrolases"/>
    <property type="match status" value="1"/>
</dbReference>
<feature type="compositionally biased region" description="Polar residues" evidence="13">
    <location>
        <begin position="151"/>
        <end position="161"/>
    </location>
</feature>
<keyword evidence="4" id="KW-1017">Isopeptide bond</keyword>
<name>A0A6J2V1E3_CHACN</name>
<feature type="compositionally biased region" description="Basic and acidic residues" evidence="13">
    <location>
        <begin position="1059"/>
        <end position="1091"/>
    </location>
</feature>
<dbReference type="PANTHER" id="PTHR13413:SF0">
    <property type="entry name" value="YLP MOTIF-CONTAINING PROTEIN 1"/>
    <property type="match status" value="1"/>
</dbReference>
<evidence type="ECO:0000256" key="2">
    <source>
        <dbReference type="ARBA" id="ARBA00022481"/>
    </source>
</evidence>
<feature type="compositionally biased region" description="Polar residues" evidence="13">
    <location>
        <begin position="219"/>
        <end position="230"/>
    </location>
</feature>
<evidence type="ECO:0000313" key="16">
    <source>
        <dbReference type="RefSeq" id="XP_030626755.1"/>
    </source>
</evidence>
<keyword evidence="6" id="KW-0805">Transcription regulation</keyword>
<feature type="compositionally biased region" description="Basic and acidic residues" evidence="13">
    <location>
        <begin position="877"/>
        <end position="894"/>
    </location>
</feature>
<keyword evidence="15" id="KW-1185">Reference proteome</keyword>
<dbReference type="InterPro" id="IPR058903">
    <property type="entry name" value="Spectrin_YLPM1-like"/>
</dbReference>
<dbReference type="CTD" id="56252"/>
<feature type="compositionally biased region" description="Basic and acidic residues" evidence="13">
    <location>
        <begin position="1251"/>
        <end position="1262"/>
    </location>
</feature>
<dbReference type="Pfam" id="PF26583">
    <property type="entry name" value="Spectrin_YLPM1"/>
    <property type="match status" value="1"/>
</dbReference>
<evidence type="ECO:0000256" key="11">
    <source>
        <dbReference type="ARBA" id="ARBA00068971"/>
    </source>
</evidence>
<feature type="compositionally biased region" description="Polar residues" evidence="13">
    <location>
        <begin position="450"/>
        <end position="510"/>
    </location>
</feature>